<gene>
    <name evidence="1" type="ORF">EZS27_004071</name>
</gene>
<accession>A0A5J4SST7</accession>
<reference evidence="1" key="1">
    <citation type="submission" date="2019-03" db="EMBL/GenBank/DDBJ databases">
        <title>Single cell metagenomics reveals metabolic interactions within the superorganism composed of flagellate Streblomastix strix and complex community of Bacteroidetes bacteria on its surface.</title>
        <authorList>
            <person name="Treitli S.C."/>
            <person name="Kolisko M."/>
            <person name="Husnik F."/>
            <person name="Keeling P."/>
            <person name="Hampl V."/>
        </authorList>
    </citation>
    <scope>NUCLEOTIDE SEQUENCE</scope>
    <source>
        <strain evidence="1">STM</strain>
    </source>
</reference>
<sequence>MNNETQPNATALISPEILQAVQHLQVGGYVPMLTQHLEEMLNFFIEDTDTDLSNDQKLEYIQILRSTQKALEPFAVPEWTIDKEEQKFTLGLQQRKLRQEITDPFISWADEYFSNDEKFDVRLSGKELYEAFCNYDPMQEKFISPTMFKKKFMQYCLFKISVFNPQQYEYLMQCYHALCVEKGGES</sequence>
<comment type="caution">
    <text evidence="1">The sequence shown here is derived from an EMBL/GenBank/DDBJ whole genome shotgun (WGS) entry which is preliminary data.</text>
</comment>
<protein>
    <submittedName>
        <fullName evidence="1">Uncharacterized protein</fullName>
    </submittedName>
</protein>
<dbReference type="AlphaFoldDB" id="A0A5J4SST7"/>
<dbReference type="EMBL" id="SNRY01000067">
    <property type="protein sequence ID" value="KAA6348471.1"/>
    <property type="molecule type" value="Genomic_DNA"/>
</dbReference>
<proteinExistence type="predicted"/>
<organism evidence="1">
    <name type="scientific">termite gut metagenome</name>
    <dbReference type="NCBI Taxonomy" id="433724"/>
    <lineage>
        <taxon>unclassified sequences</taxon>
        <taxon>metagenomes</taxon>
        <taxon>organismal metagenomes</taxon>
    </lineage>
</organism>
<evidence type="ECO:0000313" key="1">
    <source>
        <dbReference type="EMBL" id="KAA6348471.1"/>
    </source>
</evidence>
<name>A0A5J4SST7_9ZZZZ</name>